<accession>A0A9D4I504</accession>
<evidence type="ECO:0000313" key="2">
    <source>
        <dbReference type="Proteomes" id="UP000828390"/>
    </source>
</evidence>
<reference evidence="1" key="2">
    <citation type="submission" date="2020-11" db="EMBL/GenBank/DDBJ databases">
        <authorList>
            <person name="McCartney M.A."/>
            <person name="Auch B."/>
            <person name="Kono T."/>
            <person name="Mallez S."/>
            <person name="Becker A."/>
            <person name="Gohl D.M."/>
            <person name="Silverstein K.A.T."/>
            <person name="Koren S."/>
            <person name="Bechman K.B."/>
            <person name="Herman A."/>
            <person name="Abrahante J.E."/>
            <person name="Garbe J."/>
        </authorList>
    </citation>
    <scope>NUCLEOTIDE SEQUENCE</scope>
    <source>
        <strain evidence="1">Duluth1</strain>
        <tissue evidence="1">Whole animal</tissue>
    </source>
</reference>
<dbReference type="AlphaFoldDB" id="A0A9D4I504"/>
<name>A0A9D4I504_DREPO</name>
<keyword evidence="2" id="KW-1185">Reference proteome</keyword>
<organism evidence="1 2">
    <name type="scientific">Dreissena polymorpha</name>
    <name type="common">Zebra mussel</name>
    <name type="synonym">Mytilus polymorpha</name>
    <dbReference type="NCBI Taxonomy" id="45954"/>
    <lineage>
        <taxon>Eukaryota</taxon>
        <taxon>Metazoa</taxon>
        <taxon>Spiralia</taxon>
        <taxon>Lophotrochozoa</taxon>
        <taxon>Mollusca</taxon>
        <taxon>Bivalvia</taxon>
        <taxon>Autobranchia</taxon>
        <taxon>Heteroconchia</taxon>
        <taxon>Euheterodonta</taxon>
        <taxon>Imparidentia</taxon>
        <taxon>Neoheterodontei</taxon>
        <taxon>Myida</taxon>
        <taxon>Dreissenoidea</taxon>
        <taxon>Dreissenidae</taxon>
        <taxon>Dreissena</taxon>
    </lineage>
</organism>
<proteinExistence type="predicted"/>
<sequence length="101" mass="11930">MCFQIKWRLEISEALEKIHSEGSHLAQNEEELVKRRLQELRYILRLFHLLAPCSQNRLAPITQVCLKIISRSGSIHRIDWPPRTQVCLKLRSFHILAPFTE</sequence>
<comment type="caution">
    <text evidence="1">The sequence shown here is derived from an EMBL/GenBank/DDBJ whole genome shotgun (WGS) entry which is preliminary data.</text>
</comment>
<reference evidence="1" key="1">
    <citation type="journal article" date="2019" name="bioRxiv">
        <title>The Genome of the Zebra Mussel, Dreissena polymorpha: A Resource for Invasive Species Research.</title>
        <authorList>
            <person name="McCartney M.A."/>
            <person name="Auch B."/>
            <person name="Kono T."/>
            <person name="Mallez S."/>
            <person name="Zhang Y."/>
            <person name="Obille A."/>
            <person name="Becker A."/>
            <person name="Abrahante J.E."/>
            <person name="Garbe J."/>
            <person name="Badalamenti J.P."/>
            <person name="Herman A."/>
            <person name="Mangelson H."/>
            <person name="Liachko I."/>
            <person name="Sullivan S."/>
            <person name="Sone E.D."/>
            <person name="Koren S."/>
            <person name="Silverstein K.A.T."/>
            <person name="Beckman K.B."/>
            <person name="Gohl D.M."/>
        </authorList>
    </citation>
    <scope>NUCLEOTIDE SEQUENCE</scope>
    <source>
        <strain evidence="1">Duluth1</strain>
        <tissue evidence="1">Whole animal</tissue>
    </source>
</reference>
<protein>
    <submittedName>
        <fullName evidence="1">Uncharacterized protein</fullName>
    </submittedName>
</protein>
<dbReference type="EMBL" id="JAIWYP010000010">
    <property type="protein sequence ID" value="KAH3747638.1"/>
    <property type="molecule type" value="Genomic_DNA"/>
</dbReference>
<gene>
    <name evidence="1" type="ORF">DPMN_182066</name>
</gene>
<evidence type="ECO:0000313" key="1">
    <source>
        <dbReference type="EMBL" id="KAH3747638.1"/>
    </source>
</evidence>
<dbReference type="Proteomes" id="UP000828390">
    <property type="component" value="Unassembled WGS sequence"/>
</dbReference>